<dbReference type="PANTHER" id="PTHR35812">
    <property type="entry name" value="LIPOPROTEIN"/>
    <property type="match status" value="1"/>
</dbReference>
<evidence type="ECO:0000313" key="5">
    <source>
        <dbReference type="Proteomes" id="UP001196980"/>
    </source>
</evidence>
<keyword evidence="2" id="KW-0812">Transmembrane</keyword>
<feature type="domain" description="Lcl C-terminal" evidence="3">
    <location>
        <begin position="85"/>
        <end position="212"/>
    </location>
</feature>
<keyword evidence="2" id="KW-1133">Transmembrane helix</keyword>
<feature type="domain" description="Lcl C-terminal" evidence="3">
    <location>
        <begin position="256"/>
        <end position="379"/>
    </location>
</feature>
<keyword evidence="5" id="KW-1185">Reference proteome</keyword>
<feature type="region of interest" description="Disordered" evidence="1">
    <location>
        <begin position="51"/>
        <end position="74"/>
    </location>
</feature>
<dbReference type="RefSeq" id="WP_218253010.1">
    <property type="nucleotide sequence ID" value="NZ_JABXWD010000249.1"/>
</dbReference>
<dbReference type="PANTHER" id="PTHR35812:SF1">
    <property type="entry name" value="LIPOPROTEIN"/>
    <property type="match status" value="1"/>
</dbReference>
<dbReference type="InterPro" id="IPR011460">
    <property type="entry name" value="Lcl_C"/>
</dbReference>
<proteinExistence type="predicted"/>
<accession>A0ABS6S0K3</accession>
<evidence type="ECO:0000313" key="4">
    <source>
        <dbReference type="EMBL" id="MBV6342392.1"/>
    </source>
</evidence>
<feature type="compositionally biased region" description="Polar residues" evidence="1">
    <location>
        <begin position="51"/>
        <end position="61"/>
    </location>
</feature>
<evidence type="ECO:0000259" key="3">
    <source>
        <dbReference type="Pfam" id="PF07603"/>
    </source>
</evidence>
<dbReference type="EMBL" id="JABXWD010000249">
    <property type="protein sequence ID" value="MBV6342392.1"/>
    <property type="molecule type" value="Genomic_DNA"/>
</dbReference>
<sequence length="399" mass="42778">MFWQNNNQARMRHYQASSSPVLLVMALIAVILGMFLTGAAYAGTVNLPVTGQTKSSDANTPQRDDGALRKGVAWPNPRFKDNGNKTVTDTLTGLVWSKDGVVPKVGSCVDGIKNWQGALDYVVCLNTNKYLGYSDWRLPNVNELESLINAGQADTSVWLNKQGFTNVQSNYYWSSTTCAKDGNTSTAWGVRMASGSVGSTLKSSYHYVWPIRSGESGALSPVWSTGQTATHAAGDDGALQKGVAWPAPRFADSDKNTVTDTLTGLVWSKDAGTPEVGSCTGGANSWQMALDYVQCLNGASYLGYTDWRLPNKTELYSLINRGMSSPALSSGHPFTNVQSGNYWSSTVYPEGASYAWSVSMEDGKADISVKSSSGYVWPVSDGKAGNVAFLQGQGSRAPL</sequence>
<gene>
    <name evidence="4" type="ORF">HWQ67_12430</name>
</gene>
<name>A0ABS6S0K3_9BACT</name>
<protein>
    <submittedName>
        <fullName evidence="4">DUF1566 domain-containing protein</fullName>
    </submittedName>
</protein>
<comment type="caution">
    <text evidence="4">The sequence shown here is derived from an EMBL/GenBank/DDBJ whole genome shotgun (WGS) entry which is preliminary data.</text>
</comment>
<evidence type="ECO:0000256" key="2">
    <source>
        <dbReference type="SAM" id="Phobius"/>
    </source>
</evidence>
<dbReference type="Pfam" id="PF07603">
    <property type="entry name" value="Lcl_C"/>
    <property type="match status" value="2"/>
</dbReference>
<feature type="transmembrane region" description="Helical" evidence="2">
    <location>
        <begin position="21"/>
        <end position="42"/>
    </location>
</feature>
<dbReference type="Proteomes" id="UP001196980">
    <property type="component" value="Unassembled WGS sequence"/>
</dbReference>
<keyword evidence="2" id="KW-0472">Membrane</keyword>
<organism evidence="4 5">
    <name type="scientific">Candidatus Magnetobacterium casense</name>
    <dbReference type="NCBI Taxonomy" id="1455061"/>
    <lineage>
        <taxon>Bacteria</taxon>
        <taxon>Pseudomonadati</taxon>
        <taxon>Nitrospirota</taxon>
        <taxon>Thermodesulfovibrionia</taxon>
        <taxon>Thermodesulfovibrionales</taxon>
        <taxon>Candidatus Magnetobacteriaceae</taxon>
        <taxon>Candidatus Magnetobacterium</taxon>
    </lineage>
</organism>
<reference evidence="4 5" key="1">
    <citation type="journal article" date="2020" name="J Geophys Res Biogeosci">
        <title>Magnetotaxis as an Adaptation to Enable Bacterial Shuttling of Microbial Sulfur and Sulfur Cycling Across Aquatic Oxic#Anoxic Interfaces.</title>
        <authorList>
            <person name="Li J."/>
            <person name="Liu P."/>
            <person name="Wang J."/>
            <person name="Roberts A.P."/>
            <person name="Pan Y."/>
        </authorList>
    </citation>
    <scope>NUCLEOTIDE SEQUENCE [LARGE SCALE GENOMIC DNA]</scope>
    <source>
        <strain evidence="4 5">MYR-1_YQ</strain>
    </source>
</reference>
<evidence type="ECO:0000256" key="1">
    <source>
        <dbReference type="SAM" id="MobiDB-lite"/>
    </source>
</evidence>